<dbReference type="EMBL" id="NFKK01000015">
    <property type="protein sequence ID" value="OUP51943.1"/>
    <property type="molecule type" value="Genomic_DNA"/>
</dbReference>
<keyword evidence="2 4" id="KW-0238">DNA-binding</keyword>
<evidence type="ECO:0000313" key="8">
    <source>
        <dbReference type="Proteomes" id="UP000195897"/>
    </source>
</evidence>
<dbReference type="Gene3D" id="1.10.443.10">
    <property type="entry name" value="Intergrase catalytic core"/>
    <property type="match status" value="1"/>
</dbReference>
<organism evidence="7 8">
    <name type="scientific">Butyricicoccus pullicaecorum</name>
    <dbReference type="NCBI Taxonomy" id="501571"/>
    <lineage>
        <taxon>Bacteria</taxon>
        <taxon>Bacillati</taxon>
        <taxon>Bacillota</taxon>
        <taxon>Clostridia</taxon>
        <taxon>Eubacteriales</taxon>
        <taxon>Butyricicoccaceae</taxon>
        <taxon>Butyricicoccus</taxon>
    </lineage>
</organism>
<dbReference type="RefSeq" id="WP_087373927.1">
    <property type="nucleotide sequence ID" value="NZ_NFKK01000015.1"/>
</dbReference>
<dbReference type="InterPro" id="IPR044068">
    <property type="entry name" value="CB"/>
</dbReference>
<gene>
    <name evidence="7" type="ORF">B5F17_11295</name>
</gene>
<evidence type="ECO:0008006" key="9">
    <source>
        <dbReference type="Google" id="ProtNLM"/>
    </source>
</evidence>
<comment type="similarity">
    <text evidence="1">Belongs to the 'phage' integrase family.</text>
</comment>
<dbReference type="Pfam" id="PF00589">
    <property type="entry name" value="Phage_integrase"/>
    <property type="match status" value="1"/>
</dbReference>
<evidence type="ECO:0000256" key="2">
    <source>
        <dbReference type="ARBA" id="ARBA00023125"/>
    </source>
</evidence>
<dbReference type="PANTHER" id="PTHR30349">
    <property type="entry name" value="PHAGE INTEGRASE-RELATED"/>
    <property type="match status" value="1"/>
</dbReference>
<protein>
    <recommendedName>
        <fullName evidence="9">Site-specific integrase</fullName>
    </recommendedName>
</protein>
<evidence type="ECO:0000256" key="4">
    <source>
        <dbReference type="PROSITE-ProRule" id="PRU01248"/>
    </source>
</evidence>
<proteinExistence type="inferred from homology"/>
<reference evidence="8" key="1">
    <citation type="submission" date="2017-04" db="EMBL/GenBank/DDBJ databases">
        <title>Function of individual gut microbiota members based on whole genome sequencing of pure cultures obtained from chicken caecum.</title>
        <authorList>
            <person name="Medvecky M."/>
            <person name="Cejkova D."/>
            <person name="Polansky O."/>
            <person name="Karasova D."/>
            <person name="Kubasova T."/>
            <person name="Cizek A."/>
            <person name="Rychlik I."/>
        </authorList>
    </citation>
    <scope>NUCLEOTIDE SEQUENCE [LARGE SCALE GENOMIC DNA]</scope>
    <source>
        <strain evidence="8">An180</strain>
    </source>
</reference>
<dbReference type="Pfam" id="PF13102">
    <property type="entry name" value="Phage_int_SAM_5"/>
    <property type="match status" value="1"/>
</dbReference>
<dbReference type="InterPro" id="IPR025269">
    <property type="entry name" value="SAM-like_dom"/>
</dbReference>
<dbReference type="PANTHER" id="PTHR30349:SF41">
    <property type="entry name" value="INTEGRASE_RECOMBINASE PROTEIN MJ0367-RELATED"/>
    <property type="match status" value="1"/>
</dbReference>
<dbReference type="PROSITE" id="PS51900">
    <property type="entry name" value="CB"/>
    <property type="match status" value="1"/>
</dbReference>
<dbReference type="GO" id="GO:0003677">
    <property type="term" value="F:DNA binding"/>
    <property type="evidence" value="ECO:0007669"/>
    <property type="project" value="UniProtKB-UniRule"/>
</dbReference>
<dbReference type="CDD" id="cd01189">
    <property type="entry name" value="INT_ICEBs1_C_like"/>
    <property type="match status" value="1"/>
</dbReference>
<feature type="domain" description="Tyr recombinase" evidence="5">
    <location>
        <begin position="184"/>
        <end position="386"/>
    </location>
</feature>
<accession>A0A1Y4L594</accession>
<evidence type="ECO:0000256" key="1">
    <source>
        <dbReference type="ARBA" id="ARBA00008857"/>
    </source>
</evidence>
<dbReference type="Proteomes" id="UP000195897">
    <property type="component" value="Unassembled WGS sequence"/>
</dbReference>
<evidence type="ECO:0000259" key="6">
    <source>
        <dbReference type="PROSITE" id="PS51900"/>
    </source>
</evidence>
<dbReference type="GO" id="GO:0006310">
    <property type="term" value="P:DNA recombination"/>
    <property type="evidence" value="ECO:0007669"/>
    <property type="project" value="UniProtKB-KW"/>
</dbReference>
<feature type="domain" description="Core-binding (CB)" evidence="6">
    <location>
        <begin position="80"/>
        <end position="163"/>
    </location>
</feature>
<sequence length="405" mass="46368">MKEKRISATLQEKNGRFYIVARIPTPIGQYRQKWISTGLPVTGNKRKAKQMLDSKLIELQEQLDEQQRRAGWAVADVGEILFVALIDRWLRRKRLELAPTTIEGYERILVRLRPYFARLNLVTNAVSPAVIEGYVDFLIKEGLSANTVRHHLTLLKSVFNDEIRNGAPILNPVKCVKAPKNETFEANTYTIDEVGALFDLFRGDPLEDVVQIAVLYGLRRSEILGLRWSDIDFDRQVFHVRHKVVQVKVDGVWQLIRSNDLKTEASRRSFPLSDAMRERLLARKAAAEARRAADEGYSDTDAAYVFIDQNGVLLWPNYVTDHFRHKMAASTLPKLRFHDLRHTCATILLQNGCSLREIQAYLGHATYMTTTRYAHVDGKSKQHALDLLGEVLLKNTNEEKGVDYE</sequence>
<dbReference type="AlphaFoldDB" id="A0A1Y4L594"/>
<dbReference type="SUPFAM" id="SSF56349">
    <property type="entry name" value="DNA breaking-rejoining enzymes"/>
    <property type="match status" value="1"/>
</dbReference>
<dbReference type="InterPro" id="IPR011010">
    <property type="entry name" value="DNA_brk_join_enz"/>
</dbReference>
<comment type="caution">
    <text evidence="7">The sequence shown here is derived from an EMBL/GenBank/DDBJ whole genome shotgun (WGS) entry which is preliminary data.</text>
</comment>
<evidence type="ECO:0000256" key="3">
    <source>
        <dbReference type="ARBA" id="ARBA00023172"/>
    </source>
</evidence>
<dbReference type="PROSITE" id="PS51898">
    <property type="entry name" value="TYR_RECOMBINASE"/>
    <property type="match status" value="1"/>
</dbReference>
<name>A0A1Y4L594_9FIRM</name>
<dbReference type="GO" id="GO:0015074">
    <property type="term" value="P:DNA integration"/>
    <property type="evidence" value="ECO:0007669"/>
    <property type="project" value="InterPro"/>
</dbReference>
<evidence type="ECO:0000259" key="5">
    <source>
        <dbReference type="PROSITE" id="PS51898"/>
    </source>
</evidence>
<dbReference type="InterPro" id="IPR010998">
    <property type="entry name" value="Integrase_recombinase_N"/>
</dbReference>
<dbReference type="Gene3D" id="1.10.150.130">
    <property type="match status" value="1"/>
</dbReference>
<keyword evidence="3" id="KW-0233">DNA recombination</keyword>
<dbReference type="InterPro" id="IPR050090">
    <property type="entry name" value="Tyrosine_recombinase_XerCD"/>
</dbReference>
<evidence type="ECO:0000313" key="7">
    <source>
        <dbReference type="EMBL" id="OUP51943.1"/>
    </source>
</evidence>
<dbReference type="InterPro" id="IPR013762">
    <property type="entry name" value="Integrase-like_cat_sf"/>
</dbReference>
<dbReference type="InterPro" id="IPR002104">
    <property type="entry name" value="Integrase_catalytic"/>
</dbReference>